<comment type="similarity">
    <text evidence="1">Belongs to the LRRFIP family.</text>
</comment>
<dbReference type="InterPro" id="IPR019139">
    <property type="entry name" value="LRRFIP1/2"/>
</dbReference>
<reference evidence="6" key="1">
    <citation type="submission" date="2025-08" db="UniProtKB">
        <authorList>
            <consortium name="RefSeq"/>
        </authorList>
    </citation>
    <scope>IDENTIFICATION</scope>
    <source>
        <tissue evidence="6">Sperm</tissue>
    </source>
</reference>
<feature type="coiled-coil region" evidence="3">
    <location>
        <begin position="202"/>
        <end position="302"/>
    </location>
</feature>
<protein>
    <submittedName>
        <fullName evidence="6">Leucine-rich repeat flightless-interacting protein 2-like isoform X1</fullName>
    </submittedName>
</protein>
<feature type="compositionally biased region" description="Polar residues" evidence="4">
    <location>
        <begin position="68"/>
        <end position="80"/>
    </location>
</feature>
<dbReference type="KEGG" id="pmrn:116954647"/>
<feature type="region of interest" description="Disordered" evidence="4">
    <location>
        <begin position="424"/>
        <end position="455"/>
    </location>
</feature>
<dbReference type="Gene3D" id="1.20.5.4090">
    <property type="match status" value="1"/>
</dbReference>
<feature type="region of interest" description="Disordered" evidence="4">
    <location>
        <begin position="101"/>
        <end position="134"/>
    </location>
</feature>
<accession>A0AAJ7XEC2</accession>
<sequence length="570" mass="62505">MDMANHAAGVGRRRASVKDRFSAEDEALSQIAREAEARLAAKRAARAEAREFRMRDLEKQQKEMFQVQKKQGQAESSFGHIQQWMEDSERYSRRRRWATPSECSFYPGSSSRASSRASSLRASPVLDEKSDREGMELVRPTSLCRASSGVSGLSAATLASLGNGGGPRGGPPGWEGVRGGPAGSSRRGSGDTSASLESEACVRELRDSLGEAEERYRRAMVRAAQLDNEKVALAYEVEALRDALEGAEESLAQEQRRCEQHGLEVERHRQACSILEHKSTQLQAALAQREQLIEENARLHARECELGKEVLDLQETVGWKDKKIAALERHKAYCDSLRAERDEPGAEVCRPLHGIQRHGLAVVQGSVCNGEREETGAAPLALVSRTSARILDALGDGPLDVRLTKLTDERDGLEEQVRRLKSELEAERQKGGGVRGGEVGGPGVGGGGEAGAPDGVTGAGTGDAAVHVAEMQREAQRQVSELKFKVAKAEQEKAALEQNVLRLEAQALRLRGAAEGWERTEDELKAERRRLQRELRAALDRLDELQLTNGHLVRRLEKMKANRSALLSQQ</sequence>
<dbReference type="PANTHER" id="PTHR19212">
    <property type="entry name" value="LEUCINE RICH REPEAT IN FLII INTERACTING PROTEIN"/>
    <property type="match status" value="1"/>
</dbReference>
<feature type="region of interest" description="Disordered" evidence="4">
    <location>
        <begin position="62"/>
        <end position="81"/>
    </location>
</feature>
<dbReference type="GO" id="GO:0006355">
    <property type="term" value="P:regulation of DNA-templated transcription"/>
    <property type="evidence" value="ECO:0007669"/>
    <property type="project" value="InterPro"/>
</dbReference>
<evidence type="ECO:0000313" key="6">
    <source>
        <dbReference type="RefSeq" id="XP_032831215.1"/>
    </source>
</evidence>
<evidence type="ECO:0000256" key="2">
    <source>
        <dbReference type="ARBA" id="ARBA00023054"/>
    </source>
</evidence>
<keyword evidence="2 3" id="KW-0175">Coiled coil</keyword>
<gene>
    <name evidence="6" type="primary">LOC116954647</name>
</gene>
<feature type="compositionally biased region" description="Gly residues" evidence="4">
    <location>
        <begin position="431"/>
        <end position="450"/>
    </location>
</feature>
<proteinExistence type="inferred from homology"/>
<organism evidence="5 6">
    <name type="scientific">Petromyzon marinus</name>
    <name type="common">Sea lamprey</name>
    <dbReference type="NCBI Taxonomy" id="7757"/>
    <lineage>
        <taxon>Eukaryota</taxon>
        <taxon>Metazoa</taxon>
        <taxon>Chordata</taxon>
        <taxon>Craniata</taxon>
        <taxon>Vertebrata</taxon>
        <taxon>Cyclostomata</taxon>
        <taxon>Hyperoartia</taxon>
        <taxon>Petromyzontiformes</taxon>
        <taxon>Petromyzontidae</taxon>
        <taxon>Petromyzon</taxon>
    </lineage>
</organism>
<evidence type="ECO:0000313" key="5">
    <source>
        <dbReference type="Proteomes" id="UP001318040"/>
    </source>
</evidence>
<evidence type="ECO:0000256" key="3">
    <source>
        <dbReference type="SAM" id="Coils"/>
    </source>
</evidence>
<feature type="compositionally biased region" description="Gly residues" evidence="4">
    <location>
        <begin position="162"/>
        <end position="182"/>
    </location>
</feature>
<dbReference type="AlphaFoldDB" id="A0AAJ7XEC2"/>
<evidence type="ECO:0000256" key="1">
    <source>
        <dbReference type="ARBA" id="ARBA00008275"/>
    </source>
</evidence>
<feature type="coiled-coil region" evidence="3">
    <location>
        <begin position="472"/>
        <end position="562"/>
    </location>
</feature>
<dbReference type="PANTHER" id="PTHR19212:SF0">
    <property type="entry name" value="LD07988P"/>
    <property type="match status" value="1"/>
</dbReference>
<name>A0AAJ7XEC2_PETMA</name>
<evidence type="ECO:0000256" key="4">
    <source>
        <dbReference type="SAM" id="MobiDB-lite"/>
    </source>
</evidence>
<dbReference type="Pfam" id="PF09738">
    <property type="entry name" value="LRRFIP"/>
    <property type="match status" value="3"/>
</dbReference>
<keyword evidence="5" id="KW-1185">Reference proteome</keyword>
<dbReference type="RefSeq" id="XP_032831215.1">
    <property type="nucleotide sequence ID" value="XM_032975324.1"/>
</dbReference>
<feature type="compositionally biased region" description="Low complexity" evidence="4">
    <location>
        <begin position="109"/>
        <end position="123"/>
    </location>
</feature>
<feature type="region of interest" description="Disordered" evidence="4">
    <location>
        <begin position="161"/>
        <end position="199"/>
    </location>
</feature>
<dbReference type="Proteomes" id="UP001318040">
    <property type="component" value="Chromosome 56"/>
</dbReference>